<dbReference type="SMART" id="SM00387">
    <property type="entry name" value="HATPase_c"/>
    <property type="match status" value="1"/>
</dbReference>
<comment type="catalytic activity">
    <reaction evidence="1">
        <text>ATP + protein L-histidine = ADP + protein N-phospho-L-histidine.</text>
        <dbReference type="EC" id="2.7.13.3"/>
    </reaction>
</comment>
<comment type="caution">
    <text evidence="8">The sequence shown here is derived from an EMBL/GenBank/DDBJ whole genome shotgun (WGS) entry which is preliminary data.</text>
</comment>
<keyword evidence="5" id="KW-0812">Transmembrane</keyword>
<dbReference type="EMBL" id="NRSG01000002">
    <property type="protein sequence ID" value="MBK1656753.1"/>
    <property type="molecule type" value="Genomic_DNA"/>
</dbReference>
<dbReference type="PANTHER" id="PTHR43065:SF42">
    <property type="entry name" value="TWO-COMPONENT SENSOR PPRA"/>
    <property type="match status" value="1"/>
</dbReference>
<dbReference type="PROSITE" id="PS50109">
    <property type="entry name" value="HIS_KIN"/>
    <property type="match status" value="1"/>
</dbReference>
<dbReference type="SUPFAM" id="SSF47384">
    <property type="entry name" value="Homodimeric domain of signal transducing histidine kinase"/>
    <property type="match status" value="1"/>
</dbReference>
<keyword evidence="9" id="KW-1185">Reference proteome</keyword>
<evidence type="ECO:0000256" key="2">
    <source>
        <dbReference type="ARBA" id="ARBA00012438"/>
    </source>
</evidence>
<dbReference type="InterPro" id="IPR005467">
    <property type="entry name" value="His_kinase_dom"/>
</dbReference>
<evidence type="ECO:0000256" key="5">
    <source>
        <dbReference type="SAM" id="Phobius"/>
    </source>
</evidence>
<dbReference type="EC" id="2.7.13.3" evidence="2"/>
<accession>A0ABS1CQR0</accession>
<organism evidence="8 9">
    <name type="scientific">Paracraurococcus ruber</name>
    <dbReference type="NCBI Taxonomy" id="77675"/>
    <lineage>
        <taxon>Bacteria</taxon>
        <taxon>Pseudomonadati</taxon>
        <taxon>Pseudomonadota</taxon>
        <taxon>Alphaproteobacteria</taxon>
        <taxon>Acetobacterales</taxon>
        <taxon>Roseomonadaceae</taxon>
        <taxon>Paracraurococcus</taxon>
    </lineage>
</organism>
<dbReference type="SMART" id="SM00388">
    <property type="entry name" value="HisKA"/>
    <property type="match status" value="1"/>
</dbReference>
<dbReference type="InterPro" id="IPR036890">
    <property type="entry name" value="HATPase_C_sf"/>
</dbReference>
<sequence length="1214" mass="129275">MQLWVSDTRQASLEPPPPRRFGFIPKRPRRRSATIRERVLNFVFAVSLPLLALAAGSVWMYHAANRAAAEERLVAQAHAMAYLLDREFLEARHMLQPLTRSAALARGDLETFLAEMRVVAEAGVAEAVSLGDGRGRVLLSTLWPTATPPGEVIATQHALDALASGRWSISNLFVSPTTRHHAISVVLPFDLDAPTGRERYLVAFILKRERVLDALTQQRLPEGGVAAILDRNFTMVARTSQDAERVGTPAGTNLDRRTSDAGVVTFTAQDGLQHISAHALAPLSGYWVRIHLPEAVFRAPLRTALERVAVIGALLLTTSLMLALFLARRIAASLRFLDPGTGALAARAMTDTAPGGSGLAEVDDLSAALAKASADRDRALAELKALFCASPVGVARIDAQGNIHSANDAFLKLAGLDAARLATGRVPWAAVTAPEGRARDGAAIDAAVRQGRSTPYEAEFVRPGGERVPALVAFGLLDPGSSDCAAFAVDLSEQMRAEEAAASHAGMLRSVMETTTDCVKVLDREGRFLFANAVACRNLGVADAAELTGRTWFDLWGKAEAQEARAAVAEALAGGTARFEGMMRAAGGEAVWWSAEVLPIAGMSDGEPRILVVSRNATADHALAKSRERARAELEILVAERTRTLRDVAVELAAEMRRRGDTQAALLQSQKLEALGHLTGSVVHDFNNVLAAVQGSFRLVRRRVESAEVLALVEQGMHAADRGAKLIGQLMTFVRREQAETVLTDLKPLLMNAESMIGHVAGRQVACSIDVAPDTWPVIVDRVRLETALLNLTANARDAMPMGGRMTIAARNARAEDLPPDLRAGYGHVLLSVTDTGTGMDAETLQRATEPFFTTKAPGTGTGLGLASAHAFAREAGGTLSLRSAPGAGTTVTLLLPRAELIETAREDRSDGETAALNPALHGGATLLLVEQDDPLRRVMAGMLRDLGYRVIEAPTAEAAEGLFLSAGTVDMVLTNLSMRGASATLLVDRLRAARPGLPALYVTGRDIGFDPGEIPVLRKPFSDAALAAAILRGLGRLSAGAQAAAPPPVVDRLRERLVQAELREAYVRWSALRGSQADHLPAPGAFPLTELSEQTAARAFLLQVLDIEAGVFRFQYAGRSLEERFGRPLAGLSLGGSRGELDGALGGSATALYRRCARTGVPSYDYARVSLGDGLPVLLQRVMLPLSADGVTVTHLAGVAVFEDLQLLPAREG</sequence>
<keyword evidence="3" id="KW-0597">Phosphoprotein</keyword>
<feature type="transmembrane region" description="Helical" evidence="5">
    <location>
        <begin position="39"/>
        <end position="61"/>
    </location>
</feature>
<dbReference type="SUPFAM" id="SSF55874">
    <property type="entry name" value="ATPase domain of HSP90 chaperone/DNA topoisomerase II/histidine kinase"/>
    <property type="match status" value="1"/>
</dbReference>
<evidence type="ECO:0000313" key="8">
    <source>
        <dbReference type="EMBL" id="MBK1656753.1"/>
    </source>
</evidence>
<feature type="domain" description="Histidine kinase" evidence="6">
    <location>
        <begin position="681"/>
        <end position="900"/>
    </location>
</feature>
<dbReference type="InterPro" id="IPR004358">
    <property type="entry name" value="Sig_transdc_His_kin-like_C"/>
</dbReference>
<dbReference type="SUPFAM" id="SSF55785">
    <property type="entry name" value="PYP-like sensor domain (PAS domain)"/>
    <property type="match status" value="2"/>
</dbReference>
<dbReference type="Pfam" id="PF08448">
    <property type="entry name" value="PAS_4"/>
    <property type="match status" value="1"/>
</dbReference>
<keyword evidence="5" id="KW-0472">Membrane</keyword>
<evidence type="ECO:0000256" key="1">
    <source>
        <dbReference type="ARBA" id="ARBA00000085"/>
    </source>
</evidence>
<evidence type="ECO:0000256" key="4">
    <source>
        <dbReference type="PROSITE-ProRule" id="PRU00169"/>
    </source>
</evidence>
<dbReference type="PRINTS" id="PR00344">
    <property type="entry name" value="BCTRLSENSOR"/>
</dbReference>
<dbReference type="CDD" id="cd00082">
    <property type="entry name" value="HisKA"/>
    <property type="match status" value="1"/>
</dbReference>
<evidence type="ECO:0000259" key="7">
    <source>
        <dbReference type="PROSITE" id="PS50110"/>
    </source>
</evidence>
<dbReference type="NCBIfam" id="TIGR00229">
    <property type="entry name" value="sensory_box"/>
    <property type="match status" value="2"/>
</dbReference>
<dbReference type="Pfam" id="PF02518">
    <property type="entry name" value="HATPase_c"/>
    <property type="match status" value="1"/>
</dbReference>
<dbReference type="SMART" id="SM00091">
    <property type="entry name" value="PAS"/>
    <property type="match status" value="2"/>
</dbReference>
<dbReference type="InterPro" id="IPR000014">
    <property type="entry name" value="PAS"/>
</dbReference>
<dbReference type="SUPFAM" id="SSF52172">
    <property type="entry name" value="CheY-like"/>
    <property type="match status" value="1"/>
</dbReference>
<dbReference type="InterPro" id="IPR003594">
    <property type="entry name" value="HATPase_dom"/>
</dbReference>
<protein>
    <recommendedName>
        <fullName evidence="2">histidine kinase</fullName>
        <ecNumber evidence="2">2.7.13.3</ecNumber>
    </recommendedName>
</protein>
<evidence type="ECO:0000256" key="3">
    <source>
        <dbReference type="ARBA" id="ARBA00022553"/>
    </source>
</evidence>
<dbReference type="InterPro" id="IPR011006">
    <property type="entry name" value="CheY-like_superfamily"/>
</dbReference>
<dbReference type="SMART" id="SM00448">
    <property type="entry name" value="REC"/>
    <property type="match status" value="1"/>
</dbReference>
<dbReference type="Proteomes" id="UP000697995">
    <property type="component" value="Unassembled WGS sequence"/>
</dbReference>
<dbReference type="CDD" id="cd18774">
    <property type="entry name" value="PDC2_HK_sensor"/>
    <property type="match status" value="1"/>
</dbReference>
<evidence type="ECO:0000259" key="6">
    <source>
        <dbReference type="PROSITE" id="PS50109"/>
    </source>
</evidence>
<evidence type="ECO:0000313" key="9">
    <source>
        <dbReference type="Proteomes" id="UP000697995"/>
    </source>
</evidence>
<reference evidence="8 9" key="1">
    <citation type="journal article" date="2020" name="Microorganisms">
        <title>Osmotic Adaptation and Compatible Solute Biosynthesis of Phototrophic Bacteria as Revealed from Genome Analyses.</title>
        <authorList>
            <person name="Imhoff J.F."/>
            <person name="Rahn T."/>
            <person name="Kunzel S."/>
            <person name="Keller A."/>
            <person name="Neulinger S.C."/>
        </authorList>
    </citation>
    <scope>NUCLEOTIDE SEQUENCE [LARGE SCALE GENOMIC DNA]</scope>
    <source>
        <strain evidence="8 9">DSM 15382</strain>
    </source>
</reference>
<comment type="caution">
    <text evidence="4">Lacks conserved residue(s) required for the propagation of feature annotation.</text>
</comment>
<dbReference type="InterPro" id="IPR036097">
    <property type="entry name" value="HisK_dim/P_sf"/>
</dbReference>
<proteinExistence type="predicted"/>
<gene>
    <name evidence="8" type="ORF">CKO45_00740</name>
</gene>
<dbReference type="Gene3D" id="3.40.50.2300">
    <property type="match status" value="1"/>
</dbReference>
<dbReference type="InterPro" id="IPR035965">
    <property type="entry name" value="PAS-like_dom_sf"/>
</dbReference>
<dbReference type="Gene3D" id="3.30.565.10">
    <property type="entry name" value="Histidine kinase-like ATPase, C-terminal domain"/>
    <property type="match status" value="1"/>
</dbReference>
<dbReference type="Pfam" id="PF13426">
    <property type="entry name" value="PAS_9"/>
    <property type="match status" value="1"/>
</dbReference>
<dbReference type="InterPro" id="IPR013656">
    <property type="entry name" value="PAS_4"/>
</dbReference>
<dbReference type="CDD" id="cd00130">
    <property type="entry name" value="PAS"/>
    <property type="match status" value="2"/>
</dbReference>
<dbReference type="Gene3D" id="1.10.287.130">
    <property type="match status" value="1"/>
</dbReference>
<dbReference type="InterPro" id="IPR001789">
    <property type="entry name" value="Sig_transdc_resp-reg_receiver"/>
</dbReference>
<dbReference type="Gene3D" id="3.30.450.20">
    <property type="entry name" value="PAS domain"/>
    <property type="match status" value="3"/>
</dbReference>
<dbReference type="PROSITE" id="PS50110">
    <property type="entry name" value="RESPONSE_REGULATORY"/>
    <property type="match status" value="1"/>
</dbReference>
<keyword evidence="5" id="KW-1133">Transmembrane helix</keyword>
<dbReference type="InterPro" id="IPR003661">
    <property type="entry name" value="HisK_dim/P_dom"/>
</dbReference>
<name>A0ABS1CQR0_9PROT</name>
<dbReference type="PANTHER" id="PTHR43065">
    <property type="entry name" value="SENSOR HISTIDINE KINASE"/>
    <property type="match status" value="1"/>
</dbReference>
<feature type="domain" description="Response regulatory" evidence="7">
    <location>
        <begin position="926"/>
        <end position="1035"/>
    </location>
</feature>